<dbReference type="Proteomes" id="UP001281410">
    <property type="component" value="Unassembled WGS sequence"/>
</dbReference>
<dbReference type="PANTHER" id="PTHR47723">
    <property type="entry name" value="OS05G0353850 PROTEIN"/>
    <property type="match status" value="1"/>
</dbReference>
<name>A0AAE0AK20_9ROSI</name>
<keyword evidence="3" id="KW-1185">Reference proteome</keyword>
<sequence length="180" mass="19812">MADLKNCSIAWNPPAQEWIKLNVDGSRNPVLGTIAAGGVIRDHRKKWLSGFALNKGTDSVNEAEVWGIFEGLKLVWKEGHKKVVVESDSQNVVLLLTKTSSINHPLLSIIQACKDMIACDWSCHILHAYRETNRVDDGLACLGHSLDLGITIFKGPPSQIIGVLEDDFKGTSFARRVPIL</sequence>
<comment type="caution">
    <text evidence="2">The sequence shown here is derived from an EMBL/GenBank/DDBJ whole genome shotgun (WGS) entry which is preliminary data.</text>
</comment>
<dbReference type="CDD" id="cd06222">
    <property type="entry name" value="RNase_H_like"/>
    <property type="match status" value="1"/>
</dbReference>
<protein>
    <recommendedName>
        <fullName evidence="1">RNase H type-1 domain-containing protein</fullName>
    </recommendedName>
</protein>
<proteinExistence type="predicted"/>
<gene>
    <name evidence="2" type="ORF">Dsin_013491</name>
</gene>
<evidence type="ECO:0000259" key="1">
    <source>
        <dbReference type="PROSITE" id="PS50879"/>
    </source>
</evidence>
<dbReference type="InterPro" id="IPR053151">
    <property type="entry name" value="RNase_H-like"/>
</dbReference>
<dbReference type="GO" id="GO:0004523">
    <property type="term" value="F:RNA-DNA hybrid ribonuclease activity"/>
    <property type="evidence" value="ECO:0007669"/>
    <property type="project" value="InterPro"/>
</dbReference>
<dbReference type="InterPro" id="IPR002156">
    <property type="entry name" value="RNaseH_domain"/>
</dbReference>
<dbReference type="InterPro" id="IPR036397">
    <property type="entry name" value="RNaseH_sf"/>
</dbReference>
<reference evidence="2" key="1">
    <citation type="journal article" date="2023" name="Plant J.">
        <title>Genome sequences and population genomics provide insights into the demographic history, inbreeding, and mutation load of two 'living fossil' tree species of Dipteronia.</title>
        <authorList>
            <person name="Feng Y."/>
            <person name="Comes H.P."/>
            <person name="Chen J."/>
            <person name="Zhu S."/>
            <person name="Lu R."/>
            <person name="Zhang X."/>
            <person name="Li P."/>
            <person name="Qiu J."/>
            <person name="Olsen K.M."/>
            <person name="Qiu Y."/>
        </authorList>
    </citation>
    <scope>NUCLEOTIDE SEQUENCE</scope>
    <source>
        <strain evidence="2">NBL</strain>
    </source>
</reference>
<organism evidence="2 3">
    <name type="scientific">Dipteronia sinensis</name>
    <dbReference type="NCBI Taxonomy" id="43782"/>
    <lineage>
        <taxon>Eukaryota</taxon>
        <taxon>Viridiplantae</taxon>
        <taxon>Streptophyta</taxon>
        <taxon>Embryophyta</taxon>
        <taxon>Tracheophyta</taxon>
        <taxon>Spermatophyta</taxon>
        <taxon>Magnoliopsida</taxon>
        <taxon>eudicotyledons</taxon>
        <taxon>Gunneridae</taxon>
        <taxon>Pentapetalae</taxon>
        <taxon>rosids</taxon>
        <taxon>malvids</taxon>
        <taxon>Sapindales</taxon>
        <taxon>Sapindaceae</taxon>
        <taxon>Hippocastanoideae</taxon>
        <taxon>Acereae</taxon>
        <taxon>Dipteronia</taxon>
    </lineage>
</organism>
<feature type="domain" description="RNase H type-1" evidence="1">
    <location>
        <begin position="15"/>
        <end position="145"/>
    </location>
</feature>
<evidence type="ECO:0000313" key="2">
    <source>
        <dbReference type="EMBL" id="KAK3219521.1"/>
    </source>
</evidence>
<dbReference type="PANTHER" id="PTHR47723:SF19">
    <property type="entry name" value="POLYNUCLEOTIDYL TRANSFERASE, RIBONUCLEASE H-LIKE SUPERFAMILY PROTEIN"/>
    <property type="match status" value="1"/>
</dbReference>
<dbReference type="Pfam" id="PF13456">
    <property type="entry name" value="RVT_3"/>
    <property type="match status" value="1"/>
</dbReference>
<dbReference type="InterPro" id="IPR012337">
    <property type="entry name" value="RNaseH-like_sf"/>
</dbReference>
<accession>A0AAE0AK20</accession>
<evidence type="ECO:0000313" key="3">
    <source>
        <dbReference type="Proteomes" id="UP001281410"/>
    </source>
</evidence>
<dbReference type="AlphaFoldDB" id="A0AAE0AK20"/>
<dbReference type="GO" id="GO:0003676">
    <property type="term" value="F:nucleic acid binding"/>
    <property type="evidence" value="ECO:0007669"/>
    <property type="project" value="InterPro"/>
</dbReference>
<dbReference type="EMBL" id="JANJYJ010000004">
    <property type="protein sequence ID" value="KAK3219521.1"/>
    <property type="molecule type" value="Genomic_DNA"/>
</dbReference>
<dbReference type="InterPro" id="IPR044730">
    <property type="entry name" value="RNase_H-like_dom_plant"/>
</dbReference>
<dbReference type="PROSITE" id="PS50879">
    <property type="entry name" value="RNASE_H_1"/>
    <property type="match status" value="1"/>
</dbReference>
<dbReference type="SUPFAM" id="SSF53098">
    <property type="entry name" value="Ribonuclease H-like"/>
    <property type="match status" value="1"/>
</dbReference>
<dbReference type="Gene3D" id="3.30.420.10">
    <property type="entry name" value="Ribonuclease H-like superfamily/Ribonuclease H"/>
    <property type="match status" value="1"/>
</dbReference>